<evidence type="ECO:0000256" key="2">
    <source>
        <dbReference type="ARBA" id="ARBA00023002"/>
    </source>
</evidence>
<evidence type="ECO:0000313" key="7">
    <source>
        <dbReference type="EMBL" id="ASV75692.1"/>
    </source>
</evidence>
<keyword evidence="8" id="KW-1185">Reference proteome</keyword>
<dbReference type="Gene3D" id="3.90.1150.10">
    <property type="entry name" value="Aspartate Aminotransferase, domain 1"/>
    <property type="match status" value="1"/>
</dbReference>
<dbReference type="Proteomes" id="UP000215086">
    <property type="component" value="Chromosome"/>
</dbReference>
<evidence type="ECO:0000313" key="8">
    <source>
        <dbReference type="Proteomes" id="UP000215086"/>
    </source>
</evidence>
<dbReference type="HAMAP" id="MF_00712">
    <property type="entry name" value="GcvPA"/>
    <property type="match status" value="1"/>
</dbReference>
<keyword evidence="2 4" id="KW-0560">Oxidoreductase</keyword>
<dbReference type="PANTHER" id="PTHR42806">
    <property type="entry name" value="GLYCINE CLEAVAGE SYSTEM P-PROTEIN"/>
    <property type="match status" value="1"/>
</dbReference>
<dbReference type="CDD" id="cd00613">
    <property type="entry name" value="GDC-P"/>
    <property type="match status" value="1"/>
</dbReference>
<accession>A0A286RIC6</accession>
<evidence type="ECO:0000259" key="6">
    <source>
        <dbReference type="Pfam" id="PF02347"/>
    </source>
</evidence>
<name>A0A286RIC6_9BACT</name>
<evidence type="ECO:0000256" key="5">
    <source>
        <dbReference type="SAM" id="MobiDB-lite"/>
    </source>
</evidence>
<comment type="function">
    <text evidence="1 4">The glycine cleavage system catalyzes the degradation of glycine. The P protein binds the alpha-amino group of glycine through its pyridoxal phosphate cofactor; CO(2) is released and the remaining methylamine moiety is then transferred to the lipoamide cofactor of the H protein.</text>
</comment>
<dbReference type="AlphaFoldDB" id="A0A286RIC6"/>
<dbReference type="PANTHER" id="PTHR42806:SF1">
    <property type="entry name" value="GLYCINE DEHYDROGENASE (DECARBOXYLATING)"/>
    <property type="match status" value="1"/>
</dbReference>
<evidence type="ECO:0000256" key="3">
    <source>
        <dbReference type="ARBA" id="ARBA00049026"/>
    </source>
</evidence>
<dbReference type="Gene3D" id="3.40.640.10">
    <property type="entry name" value="Type I PLP-dependent aspartate aminotransferase-like (Major domain)"/>
    <property type="match status" value="1"/>
</dbReference>
<dbReference type="GO" id="GO:0019464">
    <property type="term" value="P:glycine decarboxylation via glycine cleavage system"/>
    <property type="evidence" value="ECO:0007669"/>
    <property type="project" value="UniProtKB-UniRule"/>
</dbReference>
<dbReference type="Pfam" id="PF02347">
    <property type="entry name" value="GDC-P"/>
    <property type="match status" value="1"/>
</dbReference>
<dbReference type="InterPro" id="IPR023010">
    <property type="entry name" value="GcvPA"/>
</dbReference>
<dbReference type="InterPro" id="IPR015422">
    <property type="entry name" value="PyrdxlP-dep_Trfase_small"/>
</dbReference>
<dbReference type="EC" id="1.4.4.2" evidence="4"/>
<dbReference type="RefSeq" id="WP_095415679.1">
    <property type="nucleotide sequence ID" value="NZ_CP018477.1"/>
</dbReference>
<dbReference type="OrthoDB" id="9771867at2"/>
<dbReference type="KEGG" id="ttf:THTE_3090"/>
<gene>
    <name evidence="4" type="primary">gcvPA</name>
    <name evidence="7" type="ORF">THTE_3090</name>
</gene>
<dbReference type="GO" id="GO:0004375">
    <property type="term" value="F:glycine dehydrogenase (decarboxylating) activity"/>
    <property type="evidence" value="ECO:0007669"/>
    <property type="project" value="UniProtKB-EC"/>
</dbReference>
<reference evidence="7 8" key="1">
    <citation type="journal article" name="Front. Microbiol.">
        <title>Sugar Metabolism of the First Thermophilic Planctomycete Thermogutta terrifontis: Comparative Genomic and Transcriptomic Approaches.</title>
        <authorList>
            <person name="Elcheninov A.G."/>
            <person name="Menzel P."/>
            <person name="Gudbergsdottir S.R."/>
            <person name="Slesarev A.I."/>
            <person name="Kadnikov V.V."/>
            <person name="Krogh A."/>
            <person name="Bonch-Osmolovskaya E.A."/>
            <person name="Peng X."/>
            <person name="Kublanov I.V."/>
        </authorList>
    </citation>
    <scope>NUCLEOTIDE SEQUENCE [LARGE SCALE GENOMIC DNA]</scope>
    <source>
        <strain evidence="7 8">R1</strain>
    </source>
</reference>
<dbReference type="InterPro" id="IPR015421">
    <property type="entry name" value="PyrdxlP-dep_Trfase_major"/>
</dbReference>
<dbReference type="EMBL" id="CP018477">
    <property type="protein sequence ID" value="ASV75692.1"/>
    <property type="molecule type" value="Genomic_DNA"/>
</dbReference>
<feature type="region of interest" description="Disordered" evidence="5">
    <location>
        <begin position="455"/>
        <end position="474"/>
    </location>
</feature>
<feature type="compositionally biased region" description="Polar residues" evidence="5">
    <location>
        <begin position="462"/>
        <end position="474"/>
    </location>
</feature>
<dbReference type="GO" id="GO:0009116">
    <property type="term" value="P:nucleoside metabolic process"/>
    <property type="evidence" value="ECO:0007669"/>
    <property type="project" value="InterPro"/>
</dbReference>
<evidence type="ECO:0000256" key="1">
    <source>
        <dbReference type="ARBA" id="ARBA00003788"/>
    </source>
</evidence>
<dbReference type="NCBIfam" id="NF001696">
    <property type="entry name" value="PRK00451.1"/>
    <property type="match status" value="1"/>
</dbReference>
<dbReference type="InterPro" id="IPR049315">
    <property type="entry name" value="GDC-P_N"/>
</dbReference>
<dbReference type="PIRSF" id="PIRSF006815">
    <property type="entry name" value="GcvPA"/>
    <property type="match status" value="1"/>
</dbReference>
<dbReference type="InterPro" id="IPR020581">
    <property type="entry name" value="GDC_P"/>
</dbReference>
<evidence type="ECO:0000256" key="4">
    <source>
        <dbReference type="HAMAP-Rule" id="MF_00712"/>
    </source>
</evidence>
<protein>
    <recommendedName>
        <fullName evidence="4">Probable glycine dehydrogenase (decarboxylating) subunit 1</fullName>
        <ecNumber evidence="4">1.4.4.2</ecNumber>
    </recommendedName>
    <alternativeName>
        <fullName evidence="4">Glycine cleavage system P-protein subunit 1</fullName>
    </alternativeName>
    <alternativeName>
        <fullName evidence="4">Glycine decarboxylase subunit 1</fullName>
    </alternativeName>
    <alternativeName>
        <fullName evidence="4">Glycine dehydrogenase (aminomethyl-transferring) subunit 1</fullName>
    </alternativeName>
</protein>
<comment type="subunit">
    <text evidence="4">The glycine cleavage system is composed of four proteins: P, T, L and H. In this organism, the P 'protein' is a heterodimer of two subunits.</text>
</comment>
<comment type="catalytic activity">
    <reaction evidence="3 4">
        <text>N(6)-[(R)-lipoyl]-L-lysyl-[glycine-cleavage complex H protein] + glycine + H(+) = N(6)-[(R)-S(8)-aminomethyldihydrolipoyl]-L-lysyl-[glycine-cleavage complex H protein] + CO2</text>
        <dbReference type="Rhea" id="RHEA:24304"/>
        <dbReference type="Rhea" id="RHEA-COMP:10494"/>
        <dbReference type="Rhea" id="RHEA-COMP:10495"/>
        <dbReference type="ChEBI" id="CHEBI:15378"/>
        <dbReference type="ChEBI" id="CHEBI:16526"/>
        <dbReference type="ChEBI" id="CHEBI:57305"/>
        <dbReference type="ChEBI" id="CHEBI:83099"/>
        <dbReference type="ChEBI" id="CHEBI:83143"/>
        <dbReference type="EC" id="1.4.4.2"/>
    </reaction>
</comment>
<organism evidence="7 8">
    <name type="scientific">Thermogutta terrifontis</name>
    <dbReference type="NCBI Taxonomy" id="1331910"/>
    <lineage>
        <taxon>Bacteria</taxon>
        <taxon>Pseudomonadati</taxon>
        <taxon>Planctomycetota</taxon>
        <taxon>Planctomycetia</taxon>
        <taxon>Pirellulales</taxon>
        <taxon>Thermoguttaceae</taxon>
        <taxon>Thermogutta</taxon>
    </lineage>
</organism>
<feature type="domain" description="Glycine cleavage system P-protein N-terminal" evidence="6">
    <location>
        <begin position="2"/>
        <end position="445"/>
    </location>
</feature>
<proteinExistence type="inferred from homology"/>
<comment type="similarity">
    <text evidence="4">Belongs to the GcvP family. N-terminal subunit subfamily.</text>
</comment>
<sequence>MAYLPQTEQEVKAMLAAIGVQSIDELFAHLPSDVRFQGQLKIPPALSELELTQHMEDLAQRNVGTHQKVCFLGGGAYDHFIPAVVDFIASRSEFYTSYTPYQPEVSQGNLQVFFEYQTLITQLTGLDVSNASLYDGATTLAEAVLMCLSHQTGRKRVIVPQNVHPEYRAVLATYLSHVSAEIITLATPRGIIDADSLARVVNDQTACVILQQPNFFGCVEAARKISEITHAAGALLIAVVDPISLGVLRRPGDYGADIAVAEGQSLGLPLAWGGPYLGILACREAFLRRLPGRLVGQTVDRRGQRCWVLTLQTREQHIRREKATSNICTNQGLMALRATVYLAALGPHGLRAVAELCLQKAHYLRERLQREAGFQPLFNAAFFKEFAVAAESPAEVKTLLEIATDAGFFAGIPLGRWFPELANALLIAVTEKRTQAEMDRLTAILASARTRADSRAIDRKSSMTPSSQRTVQVE</sequence>
<dbReference type="SUPFAM" id="SSF53383">
    <property type="entry name" value="PLP-dependent transferases"/>
    <property type="match status" value="1"/>
</dbReference>
<dbReference type="InterPro" id="IPR015424">
    <property type="entry name" value="PyrdxlP-dep_Trfase"/>
</dbReference>